<dbReference type="InterPro" id="IPR036640">
    <property type="entry name" value="ABC1_TM_sf"/>
</dbReference>
<feature type="transmembrane region" description="Helical" evidence="4">
    <location>
        <begin position="79"/>
        <end position="103"/>
    </location>
</feature>
<gene>
    <name evidence="5" type="ORF">OBE_00628</name>
</gene>
<evidence type="ECO:0000313" key="5">
    <source>
        <dbReference type="EMBL" id="EKC76885.1"/>
    </source>
</evidence>
<evidence type="ECO:0000256" key="3">
    <source>
        <dbReference type="ARBA" id="ARBA00023136"/>
    </source>
</evidence>
<dbReference type="GO" id="GO:0016020">
    <property type="term" value="C:membrane"/>
    <property type="evidence" value="ECO:0007669"/>
    <property type="project" value="InterPro"/>
</dbReference>
<dbReference type="SUPFAM" id="SSF90123">
    <property type="entry name" value="ABC transporter transmembrane region"/>
    <property type="match status" value="1"/>
</dbReference>
<evidence type="ECO:0000256" key="4">
    <source>
        <dbReference type="SAM" id="Phobius"/>
    </source>
</evidence>
<comment type="caution">
    <text evidence="5">The sequence shown here is derived from an EMBL/GenBank/DDBJ whole genome shotgun (WGS) entry which is preliminary data.</text>
</comment>
<dbReference type="Gene3D" id="1.20.1560.10">
    <property type="entry name" value="ABC transporter type 1, transmembrane domain"/>
    <property type="match status" value="1"/>
</dbReference>
<reference evidence="5" key="1">
    <citation type="journal article" date="2013" name="Environ. Microbiol.">
        <title>Microbiota from the distal guts of lean and obese adolescents exhibit partial functional redundancy besides clear differences in community structure.</title>
        <authorList>
            <person name="Ferrer M."/>
            <person name="Ruiz A."/>
            <person name="Lanza F."/>
            <person name="Haange S.B."/>
            <person name="Oberbach A."/>
            <person name="Till H."/>
            <person name="Bargiela R."/>
            <person name="Campoy C."/>
            <person name="Segura M.T."/>
            <person name="Richter M."/>
            <person name="von Bergen M."/>
            <person name="Seifert J."/>
            <person name="Suarez A."/>
        </authorList>
    </citation>
    <scope>NUCLEOTIDE SEQUENCE</scope>
</reference>
<name>K1UF51_9ZZZZ</name>
<proteinExistence type="predicted"/>
<dbReference type="GO" id="GO:0005524">
    <property type="term" value="F:ATP binding"/>
    <property type="evidence" value="ECO:0007669"/>
    <property type="project" value="InterPro"/>
</dbReference>
<evidence type="ECO:0000256" key="1">
    <source>
        <dbReference type="ARBA" id="ARBA00022692"/>
    </source>
</evidence>
<accession>K1UF51</accession>
<feature type="transmembrane region" description="Helical" evidence="4">
    <location>
        <begin position="39"/>
        <end position="59"/>
    </location>
</feature>
<feature type="non-terminal residue" evidence="5">
    <location>
        <position position="104"/>
    </location>
</feature>
<organism evidence="5">
    <name type="scientific">human gut metagenome</name>
    <dbReference type="NCBI Taxonomy" id="408170"/>
    <lineage>
        <taxon>unclassified sequences</taxon>
        <taxon>metagenomes</taxon>
        <taxon>organismal metagenomes</taxon>
    </lineage>
</organism>
<protein>
    <submittedName>
        <fullName evidence="5">ABC-type multidrug transport system, ATPase and permease component</fullName>
    </submittedName>
</protein>
<keyword evidence="2 4" id="KW-1133">Transmembrane helix</keyword>
<keyword evidence="3 4" id="KW-0472">Membrane</keyword>
<dbReference type="AlphaFoldDB" id="K1UF51"/>
<dbReference type="EMBL" id="AJWZ01000431">
    <property type="protein sequence ID" value="EKC76885.1"/>
    <property type="molecule type" value="Genomic_DNA"/>
</dbReference>
<evidence type="ECO:0000256" key="2">
    <source>
        <dbReference type="ARBA" id="ARBA00022989"/>
    </source>
</evidence>
<keyword evidence="1 4" id="KW-0812">Transmembrane</keyword>
<sequence length="104" mass="11516">MPGPMGRRNRGPAQKVENSGQVLKRLFGIIFKKYKFQMIIVFVCILISVLANVQGSLFIQNLIDDYITPMIQSGSRDFGPMLGAILRVAIFYAIGAASAFIYAK</sequence>